<organism evidence="2 3">
    <name type="scientific">Spartinivicinus poritis</name>
    <dbReference type="NCBI Taxonomy" id="2994640"/>
    <lineage>
        <taxon>Bacteria</taxon>
        <taxon>Pseudomonadati</taxon>
        <taxon>Pseudomonadota</taxon>
        <taxon>Gammaproteobacteria</taxon>
        <taxon>Oceanospirillales</taxon>
        <taxon>Zooshikellaceae</taxon>
        <taxon>Spartinivicinus</taxon>
    </lineage>
</organism>
<dbReference type="PANTHER" id="PTHR45398:SF1">
    <property type="entry name" value="ENZYME, PUTATIVE (JCVI)-RELATED"/>
    <property type="match status" value="1"/>
</dbReference>
<keyword evidence="3" id="KW-1185">Reference proteome</keyword>
<dbReference type="Gene3D" id="3.30.559.30">
    <property type="entry name" value="Nonribosomal peptide synthetase, condensation domain"/>
    <property type="match status" value="1"/>
</dbReference>
<evidence type="ECO:0000259" key="1">
    <source>
        <dbReference type="Pfam" id="PF00668"/>
    </source>
</evidence>
<protein>
    <submittedName>
        <fullName evidence="2">Condensation domain-containing protein</fullName>
    </submittedName>
</protein>
<dbReference type="SUPFAM" id="SSF52777">
    <property type="entry name" value="CoA-dependent acyltransferases"/>
    <property type="match status" value="2"/>
</dbReference>
<gene>
    <name evidence="2" type="ORF">ORQ98_22700</name>
</gene>
<dbReference type="CDD" id="cd19531">
    <property type="entry name" value="LCL_NRPS-like"/>
    <property type="match status" value="1"/>
</dbReference>
<reference evidence="2 3" key="1">
    <citation type="submission" date="2022-11" db="EMBL/GenBank/DDBJ databases">
        <title>Spartinivicinus poritis sp. nov., isolated from scleractinian coral Porites lutea.</title>
        <authorList>
            <person name="Zhang G."/>
            <person name="Cai L."/>
            <person name="Wei Q."/>
        </authorList>
    </citation>
    <scope>NUCLEOTIDE SEQUENCE [LARGE SCALE GENOMIC DNA]</scope>
    <source>
        <strain evidence="2 3">A2-2</strain>
    </source>
</reference>
<evidence type="ECO:0000313" key="2">
    <source>
        <dbReference type="EMBL" id="MDE1464774.1"/>
    </source>
</evidence>
<proteinExistence type="predicted"/>
<feature type="domain" description="Condensation" evidence="1">
    <location>
        <begin position="53"/>
        <end position="499"/>
    </location>
</feature>
<evidence type="ECO:0000313" key="3">
    <source>
        <dbReference type="Proteomes" id="UP001528823"/>
    </source>
</evidence>
<accession>A0ABT5UI95</accession>
<dbReference type="InterPro" id="IPR023213">
    <property type="entry name" value="CAT-like_dom_sf"/>
</dbReference>
<dbReference type="EMBL" id="JAPMOU010000042">
    <property type="protein sequence ID" value="MDE1464774.1"/>
    <property type="molecule type" value="Genomic_DNA"/>
</dbReference>
<name>A0ABT5UI95_9GAMM</name>
<sequence length="521" mass="58776">MDKGSKSVSVDAQLQRKLEGLSPEKRALVEKLLAQKKQQRKAHTQILPTTKSENEIPVSFSQQRLWLLDQLEGSSSHYNIPVALKLIGDVNEKALEKALKTIIDRHQSLRTVFYGTTEQAFQKIKKSCDNFSLEVNHLPNEKINNKNVKALVEEAAAASFDLSADTLLRAHLWTLAENTSVLLLVVHHIAADGWSIGVLVNELNLLYQAFIKNQLSPLPELPIQYSDYAIWQRKYLSGVNLDGQLNYWKRQLLDIPNLHSLPLDKPRPSEQSYAGAVYQTKIDKYTTDQFKRLCRQQDATLFMGIYTVLTVLIARYSGETDVVIGTTTANRDQQEVAELIGFFVNMLVLRINIDEQASFIQLLEGCKSVALGAFRHQQTPFEKVVEALNPSRDLSYQPLFQIMLAVQNNQEAQLDLSGLTFSEMPITAHTAKFDLSLNVDEEEGQLVIDWEYCTDLFEASTIERMAASFNQLLISLLANPEQNVFSLPMLSAAEQQRLLMDYNKTAAEYPKAVSLPGLFEA</sequence>
<comment type="caution">
    <text evidence="2">The sequence shown here is derived from an EMBL/GenBank/DDBJ whole genome shotgun (WGS) entry which is preliminary data.</text>
</comment>
<dbReference type="RefSeq" id="WP_274691082.1">
    <property type="nucleotide sequence ID" value="NZ_JAPMOU010000042.1"/>
</dbReference>
<dbReference type="InterPro" id="IPR001242">
    <property type="entry name" value="Condensation_dom"/>
</dbReference>
<dbReference type="Gene3D" id="3.30.559.10">
    <property type="entry name" value="Chloramphenicol acetyltransferase-like domain"/>
    <property type="match status" value="1"/>
</dbReference>
<feature type="non-terminal residue" evidence="2">
    <location>
        <position position="521"/>
    </location>
</feature>
<dbReference type="Proteomes" id="UP001528823">
    <property type="component" value="Unassembled WGS sequence"/>
</dbReference>
<dbReference type="PANTHER" id="PTHR45398">
    <property type="match status" value="1"/>
</dbReference>
<dbReference type="Pfam" id="PF00668">
    <property type="entry name" value="Condensation"/>
    <property type="match status" value="1"/>
</dbReference>